<keyword evidence="3" id="KW-1185">Reference proteome</keyword>
<evidence type="ECO:0000313" key="3">
    <source>
        <dbReference type="Proteomes" id="UP000078447"/>
    </source>
</evidence>
<organism evidence="2 3">
    <name type="scientific">Exiguobacterium undae</name>
    <dbReference type="NCBI Taxonomy" id="169177"/>
    <lineage>
        <taxon>Bacteria</taxon>
        <taxon>Bacillati</taxon>
        <taxon>Bacillota</taxon>
        <taxon>Bacilli</taxon>
        <taxon>Bacillales</taxon>
        <taxon>Bacillales Family XII. Incertae Sedis</taxon>
        <taxon>Exiguobacterium</taxon>
    </lineage>
</organism>
<keyword evidence="1" id="KW-0812">Transmembrane</keyword>
<dbReference type="EMBL" id="LVVL01000012">
    <property type="protein sequence ID" value="OAN12803.1"/>
    <property type="molecule type" value="Genomic_DNA"/>
</dbReference>
<dbReference type="RefSeq" id="WP_028105422.1">
    <property type="nucleotide sequence ID" value="NZ_LVVL01000012.1"/>
</dbReference>
<feature type="transmembrane region" description="Helical" evidence="1">
    <location>
        <begin position="114"/>
        <end position="133"/>
    </location>
</feature>
<proteinExistence type="predicted"/>
<protein>
    <recommendedName>
        <fullName evidence="4">LPXTG cell wall anchor domain-containing protein</fullName>
    </recommendedName>
</protein>
<evidence type="ECO:0000313" key="2">
    <source>
        <dbReference type="EMBL" id="OAN12803.1"/>
    </source>
</evidence>
<gene>
    <name evidence="2" type="ORF">A3783_10815</name>
</gene>
<accession>A0ABX2V7B5</accession>
<keyword evidence="1" id="KW-1133">Transmembrane helix</keyword>
<evidence type="ECO:0008006" key="4">
    <source>
        <dbReference type="Google" id="ProtNLM"/>
    </source>
</evidence>
<sequence>MRFRSRLFILMGVVILGLGIMKPLVQAGYKTLQTVEVFPGGGAQQQCVRECKSKPLTFWWSYLFKKKELPPGQVKYGYETNEPVEGGGKPQKEKFISLGFHPFSKGEGEEGENGFPYLLVATGLAGLVLLFLIGRRFRKRKKWDSTEDELVPRSVRIKKRLGETNPEDELPPLPVEQVRQQVVLFNRQLPPKLKRWETESFREWFERIGFQPSLELQRLYEMVRYDPNQSTDVTVTVLVDIENDFSNYLGQLK</sequence>
<keyword evidence="1" id="KW-0472">Membrane</keyword>
<dbReference type="Proteomes" id="UP000078447">
    <property type="component" value="Unassembled WGS sequence"/>
</dbReference>
<evidence type="ECO:0000256" key="1">
    <source>
        <dbReference type="SAM" id="Phobius"/>
    </source>
</evidence>
<comment type="caution">
    <text evidence="2">The sequence shown here is derived from an EMBL/GenBank/DDBJ whole genome shotgun (WGS) entry which is preliminary data.</text>
</comment>
<name>A0ABX2V7B5_9BACL</name>
<reference evidence="2 3" key="1">
    <citation type="submission" date="2016-03" db="EMBL/GenBank/DDBJ databases">
        <authorList>
            <person name="Cho S.-Y."/>
            <person name="Lim S."/>
            <person name="Kim H."/>
            <person name="Soh E.H."/>
            <person name="Moon J.S."/>
        </authorList>
    </citation>
    <scope>NUCLEOTIDE SEQUENCE [LARGE SCALE GENOMIC DNA]</scope>
    <source>
        <strain evidence="2 3">KCTC 3810</strain>
    </source>
</reference>